<keyword evidence="9" id="KW-0443">Lipid metabolism</keyword>
<dbReference type="HAMAP" id="MF_00409">
    <property type="entry name" value="LpxK"/>
    <property type="match status" value="1"/>
</dbReference>
<dbReference type="GO" id="GO:0009245">
    <property type="term" value="P:lipid A biosynthetic process"/>
    <property type="evidence" value="ECO:0007669"/>
    <property type="project" value="UniProtKB-KW"/>
</dbReference>
<dbReference type="GO" id="GO:0005524">
    <property type="term" value="F:ATP binding"/>
    <property type="evidence" value="ECO:0007669"/>
    <property type="project" value="UniProtKB-KW"/>
</dbReference>
<evidence type="ECO:0000256" key="5">
    <source>
        <dbReference type="ARBA" id="ARBA00022679"/>
    </source>
</evidence>
<dbReference type="AlphaFoldDB" id="A0A8J5KEC7"/>
<dbReference type="Pfam" id="PF02606">
    <property type="entry name" value="LpxK"/>
    <property type="match status" value="2"/>
</dbReference>
<organism evidence="10 11">
    <name type="scientific">Zingiber officinale</name>
    <name type="common">Ginger</name>
    <name type="synonym">Amomum zingiber</name>
    <dbReference type="NCBI Taxonomy" id="94328"/>
    <lineage>
        <taxon>Eukaryota</taxon>
        <taxon>Viridiplantae</taxon>
        <taxon>Streptophyta</taxon>
        <taxon>Embryophyta</taxon>
        <taxon>Tracheophyta</taxon>
        <taxon>Spermatophyta</taxon>
        <taxon>Magnoliopsida</taxon>
        <taxon>Liliopsida</taxon>
        <taxon>Zingiberales</taxon>
        <taxon>Zingiberaceae</taxon>
        <taxon>Zingiber</taxon>
    </lineage>
</organism>
<dbReference type="GO" id="GO:0009029">
    <property type="term" value="F:lipid-A 4'-kinase activity"/>
    <property type="evidence" value="ECO:0007669"/>
    <property type="project" value="UniProtKB-EC"/>
</dbReference>
<keyword evidence="3" id="KW-0444">Lipid biosynthesis</keyword>
<keyword evidence="11" id="KW-1185">Reference proteome</keyword>
<dbReference type="InterPro" id="IPR003758">
    <property type="entry name" value="LpxK"/>
</dbReference>
<dbReference type="PANTHER" id="PTHR42724:SF1">
    <property type="entry name" value="TETRAACYLDISACCHARIDE 4'-KINASE, MITOCHONDRIAL-RELATED"/>
    <property type="match status" value="1"/>
</dbReference>
<evidence type="ECO:0000256" key="1">
    <source>
        <dbReference type="ARBA" id="ARBA00004870"/>
    </source>
</evidence>
<protein>
    <recommendedName>
        <fullName evidence="2">tetraacyldisaccharide 4'-kinase</fullName>
        <ecNumber evidence="2">2.7.1.130</ecNumber>
    </recommendedName>
</protein>
<evidence type="ECO:0000256" key="2">
    <source>
        <dbReference type="ARBA" id="ARBA00012071"/>
    </source>
</evidence>
<evidence type="ECO:0000256" key="8">
    <source>
        <dbReference type="ARBA" id="ARBA00022840"/>
    </source>
</evidence>
<comment type="caution">
    <text evidence="10">The sequence shown here is derived from an EMBL/GenBank/DDBJ whole genome shotgun (WGS) entry which is preliminary data.</text>
</comment>
<keyword evidence="4" id="KW-0441">Lipid A biosynthesis</keyword>
<dbReference type="Proteomes" id="UP000734854">
    <property type="component" value="Unassembled WGS sequence"/>
</dbReference>
<dbReference type="GO" id="GO:0016020">
    <property type="term" value="C:membrane"/>
    <property type="evidence" value="ECO:0007669"/>
    <property type="project" value="GOC"/>
</dbReference>
<sequence length="313" mass="34899">MIVYISLVGDLVRLMMFLFIPYCRLPVPVISVGNLTWGGNGKTPMVEFIARIFLEAGISPLILTRGYAGGDEVKMIQRHLAGTPTRIGVGANRSATAASIFRQHGYMKFNSTLFAEQLSSTQHLRLASGNDKVAVAILDDGMQHWSLSRDVEMVMINGLIPWGNNHLLPRGSLREPLDALCRADITVIHHADLVWTVLCVSGIGSPCAFAQVVGKIGPSYVDRLDFDDHHSIQFHDIKLIKERLEELANRFREKIIVVVTEKDYDRDPLILTELHDFDVLVLCCSLHIMTTKGQSEESFKIKLKELLISKHGG</sequence>
<evidence type="ECO:0000256" key="9">
    <source>
        <dbReference type="ARBA" id="ARBA00023098"/>
    </source>
</evidence>
<evidence type="ECO:0000313" key="11">
    <source>
        <dbReference type="Proteomes" id="UP000734854"/>
    </source>
</evidence>
<dbReference type="EC" id="2.7.1.130" evidence="2"/>
<keyword evidence="5" id="KW-0808">Transferase</keyword>
<accession>A0A8J5KEC7</accession>
<evidence type="ECO:0000313" key="10">
    <source>
        <dbReference type="EMBL" id="KAG6482161.1"/>
    </source>
</evidence>
<reference evidence="10 11" key="1">
    <citation type="submission" date="2020-08" db="EMBL/GenBank/DDBJ databases">
        <title>Plant Genome Project.</title>
        <authorList>
            <person name="Zhang R.-G."/>
        </authorList>
    </citation>
    <scope>NUCLEOTIDE SEQUENCE [LARGE SCALE GENOMIC DNA]</scope>
    <source>
        <tissue evidence="10">Rhizome</tissue>
    </source>
</reference>
<proteinExistence type="inferred from homology"/>
<dbReference type="EMBL" id="JACMSC010000016">
    <property type="protein sequence ID" value="KAG6482161.1"/>
    <property type="molecule type" value="Genomic_DNA"/>
</dbReference>
<keyword evidence="8" id="KW-0067">ATP-binding</keyword>
<evidence type="ECO:0000256" key="4">
    <source>
        <dbReference type="ARBA" id="ARBA00022556"/>
    </source>
</evidence>
<comment type="pathway">
    <text evidence="1">Glycolipid biosynthesis; lipid IV(A) biosynthesis; lipid IV(A) from (3R)-3-hydroxytetradecanoyl-[acyl-carrier-protein] and UDP-N-acetyl-alpha-D-glucosamine: step 6/6.</text>
</comment>
<gene>
    <name evidence="10" type="ORF">ZIOFF_058792</name>
</gene>
<evidence type="ECO:0000256" key="3">
    <source>
        <dbReference type="ARBA" id="ARBA00022516"/>
    </source>
</evidence>
<keyword evidence="6" id="KW-0547">Nucleotide-binding</keyword>
<evidence type="ECO:0000256" key="7">
    <source>
        <dbReference type="ARBA" id="ARBA00022777"/>
    </source>
</evidence>
<name>A0A8J5KEC7_ZINOF</name>
<dbReference type="UniPathway" id="UPA00359">
    <property type="reaction ID" value="UER00482"/>
</dbReference>
<dbReference type="PANTHER" id="PTHR42724">
    <property type="entry name" value="TETRAACYLDISACCHARIDE 4'-KINASE"/>
    <property type="match status" value="1"/>
</dbReference>
<keyword evidence="7" id="KW-0418">Kinase</keyword>
<evidence type="ECO:0000256" key="6">
    <source>
        <dbReference type="ARBA" id="ARBA00022741"/>
    </source>
</evidence>